<dbReference type="PROSITE" id="PS00213">
    <property type="entry name" value="LIPOCALIN"/>
    <property type="match status" value="1"/>
</dbReference>
<dbReference type="InterPro" id="IPR012674">
    <property type="entry name" value="Calycin"/>
</dbReference>
<dbReference type="GO" id="GO:0006629">
    <property type="term" value="P:lipid metabolic process"/>
    <property type="evidence" value="ECO:0007669"/>
    <property type="project" value="TreeGrafter"/>
</dbReference>
<dbReference type="Proteomes" id="UP001497482">
    <property type="component" value="Chromosome 21"/>
</dbReference>
<reference evidence="13 14" key="1">
    <citation type="submission" date="2024-04" db="EMBL/GenBank/DDBJ databases">
        <authorList>
            <person name="Waldvogel A.-M."/>
            <person name="Schoenle A."/>
        </authorList>
    </citation>
    <scope>NUCLEOTIDE SEQUENCE [LARGE SCALE GENOMIC DNA]</scope>
</reference>
<dbReference type="Gene3D" id="2.40.128.20">
    <property type="match status" value="1"/>
</dbReference>
<keyword evidence="8" id="KW-1015">Disulfide bond</keyword>
<evidence type="ECO:0000256" key="10">
    <source>
        <dbReference type="ARBA" id="ARBA00023283"/>
    </source>
</evidence>
<dbReference type="EMBL" id="OZ035843">
    <property type="protein sequence ID" value="CAL1597455.1"/>
    <property type="molecule type" value="Genomic_DNA"/>
</dbReference>
<protein>
    <recommendedName>
        <fullName evidence="3">Apolipoprotein D</fullName>
    </recommendedName>
</protein>
<proteinExistence type="inferred from homology"/>
<keyword evidence="6 11" id="KW-0732">Signal</keyword>
<dbReference type="GO" id="GO:0031409">
    <property type="term" value="F:pigment binding"/>
    <property type="evidence" value="ECO:0007669"/>
    <property type="project" value="InterPro"/>
</dbReference>
<evidence type="ECO:0000259" key="12">
    <source>
        <dbReference type="Pfam" id="PF08212"/>
    </source>
</evidence>
<keyword evidence="9" id="KW-0325">Glycoprotein</keyword>
<evidence type="ECO:0000256" key="6">
    <source>
        <dbReference type="ARBA" id="ARBA00022729"/>
    </source>
</evidence>
<gene>
    <name evidence="13" type="ORF">KC01_LOCUS25958</name>
</gene>
<feature type="domain" description="Lipocalin/cytosolic fatty-acid binding" evidence="12">
    <location>
        <begin position="33"/>
        <end position="160"/>
    </location>
</feature>
<keyword evidence="14" id="KW-1185">Reference proteome</keyword>
<dbReference type="AlphaFoldDB" id="A0AAV2L4Z4"/>
<name>A0AAV2L4Z4_KNICA</name>
<dbReference type="GO" id="GO:0005576">
    <property type="term" value="C:extracellular region"/>
    <property type="evidence" value="ECO:0007669"/>
    <property type="project" value="UniProtKB-SubCell"/>
</dbReference>
<keyword evidence="4" id="KW-0813">Transport</keyword>
<dbReference type="PANTHER" id="PTHR10612">
    <property type="entry name" value="APOLIPOPROTEIN D"/>
    <property type="match status" value="1"/>
</dbReference>
<dbReference type="InterPro" id="IPR000566">
    <property type="entry name" value="Lipocln_cytosolic_FA-bd_dom"/>
</dbReference>
<evidence type="ECO:0000256" key="2">
    <source>
        <dbReference type="ARBA" id="ARBA00006889"/>
    </source>
</evidence>
<evidence type="ECO:0000256" key="11">
    <source>
        <dbReference type="SAM" id="SignalP"/>
    </source>
</evidence>
<dbReference type="PANTHER" id="PTHR10612:SF15">
    <property type="entry name" value="APOLIPOPROTEIN D"/>
    <property type="match status" value="1"/>
</dbReference>
<keyword evidence="7" id="KW-0446">Lipid-binding</keyword>
<organism evidence="13 14">
    <name type="scientific">Knipowitschia caucasica</name>
    <name type="common">Caucasian dwarf goby</name>
    <name type="synonym">Pomatoschistus caucasicus</name>
    <dbReference type="NCBI Taxonomy" id="637954"/>
    <lineage>
        <taxon>Eukaryota</taxon>
        <taxon>Metazoa</taxon>
        <taxon>Chordata</taxon>
        <taxon>Craniata</taxon>
        <taxon>Vertebrata</taxon>
        <taxon>Euteleostomi</taxon>
        <taxon>Actinopterygii</taxon>
        <taxon>Neopterygii</taxon>
        <taxon>Teleostei</taxon>
        <taxon>Neoteleostei</taxon>
        <taxon>Acanthomorphata</taxon>
        <taxon>Gobiaria</taxon>
        <taxon>Gobiiformes</taxon>
        <taxon>Gobioidei</taxon>
        <taxon>Gobiidae</taxon>
        <taxon>Gobiinae</taxon>
        <taxon>Knipowitschia</taxon>
    </lineage>
</organism>
<sequence length="257" mass="29038">MLLLLLLLGAPLVSAQVWRFGPCPHVETQQGFQVSKYLGRWYEITKLPASFESGKCIQANYALRSDGTIQVLNVATEYDGRMIAIEGTAAVRDPSEASKLTVSFSPFTPPGSYWVLSTDYDRVSVVYSCTDILRLAHFEFAWILSRTETISNETRSRAEQVLVQAQVKMKELVCLSVLLCVFCSFSEARIIVPEGVPYDEAPAVPYWPYSTSDFWNYVEYFKSIGAYDRINEMARAFFAHQHLGDTLGYETNEGHEH</sequence>
<dbReference type="FunFam" id="2.40.128.20:FF:000003">
    <property type="entry name" value="Apolipoprotein D"/>
    <property type="match status" value="1"/>
</dbReference>
<evidence type="ECO:0000256" key="8">
    <source>
        <dbReference type="ARBA" id="ARBA00023157"/>
    </source>
</evidence>
<evidence type="ECO:0000313" key="14">
    <source>
        <dbReference type="Proteomes" id="UP001497482"/>
    </source>
</evidence>
<dbReference type="GO" id="GO:0005737">
    <property type="term" value="C:cytoplasm"/>
    <property type="evidence" value="ECO:0007669"/>
    <property type="project" value="TreeGrafter"/>
</dbReference>
<dbReference type="GO" id="GO:0000302">
    <property type="term" value="P:response to reactive oxygen species"/>
    <property type="evidence" value="ECO:0007669"/>
    <property type="project" value="TreeGrafter"/>
</dbReference>
<feature type="signal peptide" evidence="11">
    <location>
        <begin position="1"/>
        <end position="15"/>
    </location>
</feature>
<comment type="similarity">
    <text evidence="2">Belongs to the calycin superfamily. Lipocalin family.</text>
</comment>
<accession>A0AAV2L4Z4</accession>
<dbReference type="InterPro" id="IPR028224">
    <property type="entry name" value="Otospiralin"/>
</dbReference>
<evidence type="ECO:0000256" key="7">
    <source>
        <dbReference type="ARBA" id="ARBA00023121"/>
    </source>
</evidence>
<dbReference type="InterPro" id="IPR022272">
    <property type="entry name" value="Lipocalin_CS"/>
</dbReference>
<evidence type="ECO:0000256" key="3">
    <source>
        <dbReference type="ARBA" id="ARBA00019890"/>
    </source>
</evidence>
<comment type="subcellular location">
    <subcellularLocation>
        <location evidence="1">Secreted</location>
    </subcellularLocation>
</comment>
<keyword evidence="5" id="KW-0964">Secreted</keyword>
<evidence type="ECO:0000313" key="13">
    <source>
        <dbReference type="EMBL" id="CAL1597455.1"/>
    </source>
</evidence>
<evidence type="ECO:0000256" key="5">
    <source>
        <dbReference type="ARBA" id="ARBA00022525"/>
    </source>
</evidence>
<dbReference type="Pfam" id="PF08212">
    <property type="entry name" value="Lipocalin_2"/>
    <property type="match status" value="1"/>
</dbReference>
<dbReference type="SUPFAM" id="SSF50814">
    <property type="entry name" value="Lipocalins"/>
    <property type="match status" value="1"/>
</dbReference>
<dbReference type="InterPro" id="IPR003057">
    <property type="entry name" value="Invtbrt_color"/>
</dbReference>
<dbReference type="GO" id="GO:0007605">
    <property type="term" value="P:sensory perception of sound"/>
    <property type="evidence" value="ECO:0007669"/>
    <property type="project" value="InterPro"/>
</dbReference>
<evidence type="ECO:0000256" key="9">
    <source>
        <dbReference type="ARBA" id="ARBA00023180"/>
    </source>
</evidence>
<evidence type="ECO:0000256" key="4">
    <source>
        <dbReference type="ARBA" id="ARBA00022448"/>
    </source>
</evidence>
<dbReference type="CDD" id="cd19437">
    <property type="entry name" value="lipocalin_apoD-like"/>
    <property type="match status" value="1"/>
</dbReference>
<dbReference type="GO" id="GO:0008289">
    <property type="term" value="F:lipid binding"/>
    <property type="evidence" value="ECO:0007669"/>
    <property type="project" value="UniProtKB-KW"/>
</dbReference>
<evidence type="ECO:0000256" key="1">
    <source>
        <dbReference type="ARBA" id="ARBA00004613"/>
    </source>
</evidence>
<dbReference type="Pfam" id="PF15182">
    <property type="entry name" value="OTOS"/>
    <property type="match status" value="1"/>
</dbReference>
<dbReference type="PRINTS" id="PR01273">
    <property type="entry name" value="INVTBRTCOLOR"/>
</dbReference>
<feature type="chain" id="PRO_5043999344" description="Apolipoprotein D" evidence="11">
    <location>
        <begin position="16"/>
        <end position="257"/>
    </location>
</feature>
<keyword evidence="10" id="KW-0873">Pyrrolidone carboxylic acid</keyword>